<comment type="caution">
    <text evidence="1">The sequence shown here is derived from an EMBL/GenBank/DDBJ whole genome shotgun (WGS) entry which is preliminary data.</text>
</comment>
<accession>A0ABQ5JGM0</accession>
<proteinExistence type="predicted"/>
<dbReference type="RefSeq" id="WP_244054753.1">
    <property type="nucleotide sequence ID" value="NZ_BQXH01000004.1"/>
</dbReference>
<organism evidence="1 2">
    <name type="scientific">Ligilactobacillus pabuli</name>
    <dbReference type="NCBI Taxonomy" id="2886039"/>
    <lineage>
        <taxon>Bacteria</taxon>
        <taxon>Bacillati</taxon>
        <taxon>Bacillota</taxon>
        <taxon>Bacilli</taxon>
        <taxon>Lactobacillales</taxon>
        <taxon>Lactobacillaceae</taxon>
        <taxon>Ligilactobacillus</taxon>
    </lineage>
</organism>
<reference evidence="1" key="1">
    <citation type="journal article" date="2022" name="Int. J. Syst. Evol. Microbiol.">
        <title>A novel species of lactic acid bacteria, Ligilactobacillus pabuli sp. nov., isolated from alfalfa silage.</title>
        <authorList>
            <person name="Tohno M."/>
            <person name="Tanizawa Y."/>
            <person name="Sawada H."/>
            <person name="Sakamoto M."/>
            <person name="Ohkuma M."/>
            <person name="Kobayashi H."/>
        </authorList>
    </citation>
    <scope>NUCLEOTIDE SEQUENCE</scope>
    <source>
        <strain evidence="1">AF129</strain>
    </source>
</reference>
<protein>
    <submittedName>
        <fullName evidence="1">Uncharacterized protein</fullName>
    </submittedName>
</protein>
<sequence length="99" mass="11247">MTENNQEYLINRAKIYRDEAQRGIGLESQGDVQRATLLWKSLKRACGAELASYEGTDRAYAKFLHTIVEYLETNSDVMAGLELVRVSSRDYLKVTGDKL</sequence>
<dbReference type="Proteomes" id="UP001055149">
    <property type="component" value="Unassembled WGS sequence"/>
</dbReference>
<evidence type="ECO:0000313" key="1">
    <source>
        <dbReference type="EMBL" id="GKS80986.1"/>
    </source>
</evidence>
<dbReference type="EMBL" id="BQXH01000004">
    <property type="protein sequence ID" value="GKS80986.1"/>
    <property type="molecule type" value="Genomic_DNA"/>
</dbReference>
<evidence type="ECO:0000313" key="2">
    <source>
        <dbReference type="Proteomes" id="UP001055149"/>
    </source>
</evidence>
<gene>
    <name evidence="1" type="ORF">LPAF129_06710</name>
</gene>
<name>A0ABQ5JGM0_9LACO</name>
<keyword evidence="2" id="KW-1185">Reference proteome</keyword>